<dbReference type="EMBL" id="VOHM01000029">
    <property type="protein sequence ID" value="TWT22760.1"/>
    <property type="molecule type" value="Genomic_DNA"/>
</dbReference>
<dbReference type="AlphaFoldDB" id="A0A5C5UBC5"/>
<dbReference type="InterPro" id="IPR011701">
    <property type="entry name" value="MFS"/>
</dbReference>
<keyword evidence="5 8" id="KW-0812">Transmembrane</keyword>
<feature type="transmembrane region" description="Helical" evidence="8">
    <location>
        <begin position="266"/>
        <end position="285"/>
    </location>
</feature>
<evidence type="ECO:0000256" key="5">
    <source>
        <dbReference type="ARBA" id="ARBA00022692"/>
    </source>
</evidence>
<gene>
    <name evidence="10" type="ORF">FRX94_11040</name>
</gene>
<comment type="subcellular location">
    <subcellularLocation>
        <location evidence="1">Cell membrane</location>
        <topology evidence="1">Multi-pass membrane protein</topology>
    </subcellularLocation>
</comment>
<dbReference type="Gene3D" id="1.20.1250.20">
    <property type="entry name" value="MFS general substrate transporter like domains"/>
    <property type="match status" value="1"/>
</dbReference>
<dbReference type="CDD" id="cd17324">
    <property type="entry name" value="MFS_NepI_like"/>
    <property type="match status" value="1"/>
</dbReference>
<dbReference type="InterPro" id="IPR020846">
    <property type="entry name" value="MFS_dom"/>
</dbReference>
<feature type="transmembrane region" description="Helical" evidence="8">
    <location>
        <begin position="235"/>
        <end position="254"/>
    </location>
</feature>
<sequence length="373" mass="39517">MVAAGLASFNTLYATQALLPVLTRDLGIPPTRAALTVSATTGAMAVCIVPASILSERFGRGRVLGISVLCAITLGLVLPWCPSIELLILGRALQGVVLAGVPAVAMAWLSEEIRGKDLTHAMGLYVAGTSVGGLLGRLIPSTVVEVASWQWALQANALVAALFAGIFLWLLPPQQRFRPKQLRFRSELQAMIGHWRNPRLAALFFTGFLNMGTFVSLYNYLGYRMVDRFGLSESLTGALFLLYLSGTWSSAQAGPLVSKFGTGRTLLGLVGVGIVGLACTTGGLWLTVPGLLLYTAAFFALHSTASGAIGRIAQSHRAEASSMYLCCYYCGSAAVGWACGIVFSHAGWASLIGVLLFLMALFGATAIYFIRAN</sequence>
<feature type="transmembrane region" description="Helical" evidence="8">
    <location>
        <begin position="349"/>
        <end position="370"/>
    </location>
</feature>
<proteinExistence type="inferred from homology"/>
<comment type="similarity">
    <text evidence="2">Belongs to the major facilitator superfamily.</text>
</comment>
<evidence type="ECO:0000256" key="6">
    <source>
        <dbReference type="ARBA" id="ARBA00022989"/>
    </source>
</evidence>
<keyword evidence="7 8" id="KW-0472">Membrane</keyword>
<dbReference type="GO" id="GO:0022857">
    <property type="term" value="F:transmembrane transporter activity"/>
    <property type="evidence" value="ECO:0007669"/>
    <property type="project" value="InterPro"/>
</dbReference>
<dbReference type="InterPro" id="IPR036259">
    <property type="entry name" value="MFS_trans_sf"/>
</dbReference>
<feature type="transmembrane region" description="Helical" evidence="8">
    <location>
        <begin position="86"/>
        <end position="109"/>
    </location>
</feature>
<keyword evidence="4" id="KW-1003">Cell membrane</keyword>
<dbReference type="SUPFAM" id="SSF103473">
    <property type="entry name" value="MFS general substrate transporter"/>
    <property type="match status" value="1"/>
</dbReference>
<dbReference type="GO" id="GO:0005886">
    <property type="term" value="C:plasma membrane"/>
    <property type="evidence" value="ECO:0007669"/>
    <property type="project" value="UniProtKB-SubCell"/>
</dbReference>
<keyword evidence="6 8" id="KW-1133">Transmembrane helix</keyword>
<evidence type="ECO:0000313" key="10">
    <source>
        <dbReference type="EMBL" id="TWT22760.1"/>
    </source>
</evidence>
<dbReference type="PANTHER" id="PTHR43271">
    <property type="entry name" value="BLL2771 PROTEIN"/>
    <property type="match status" value="1"/>
</dbReference>
<protein>
    <submittedName>
        <fullName evidence="10">MFS transporter</fullName>
    </submittedName>
</protein>
<evidence type="ECO:0000256" key="4">
    <source>
        <dbReference type="ARBA" id="ARBA00022475"/>
    </source>
</evidence>
<comment type="caution">
    <text evidence="10">The sequence shown here is derived from an EMBL/GenBank/DDBJ whole genome shotgun (WGS) entry which is preliminary data.</text>
</comment>
<evidence type="ECO:0000259" key="9">
    <source>
        <dbReference type="PROSITE" id="PS50850"/>
    </source>
</evidence>
<feature type="transmembrane region" description="Helical" evidence="8">
    <location>
        <begin position="121"/>
        <end position="139"/>
    </location>
</feature>
<accession>A0A5C5UBC5</accession>
<feature type="transmembrane region" description="Helical" evidence="8">
    <location>
        <begin position="291"/>
        <end position="310"/>
    </location>
</feature>
<feature type="transmembrane region" description="Helical" evidence="8">
    <location>
        <begin position="151"/>
        <end position="171"/>
    </location>
</feature>
<dbReference type="Proteomes" id="UP000320791">
    <property type="component" value="Unassembled WGS sequence"/>
</dbReference>
<feature type="transmembrane region" description="Helical" evidence="8">
    <location>
        <begin position="61"/>
        <end position="80"/>
    </location>
</feature>
<evidence type="ECO:0000256" key="8">
    <source>
        <dbReference type="SAM" id="Phobius"/>
    </source>
</evidence>
<reference evidence="10 11" key="1">
    <citation type="submission" date="2019-08" db="EMBL/GenBank/DDBJ databases">
        <authorList>
            <person name="Lei W."/>
        </authorList>
    </citation>
    <scope>NUCLEOTIDE SEQUENCE [LARGE SCALE GENOMIC DNA]</scope>
    <source>
        <strain evidence="10 11">CCUG 58627</strain>
    </source>
</reference>
<evidence type="ECO:0000256" key="3">
    <source>
        <dbReference type="ARBA" id="ARBA00022448"/>
    </source>
</evidence>
<dbReference type="PANTHER" id="PTHR43271:SF1">
    <property type="entry name" value="INNER MEMBRANE TRANSPORT PROTEIN YNFM"/>
    <property type="match status" value="1"/>
</dbReference>
<dbReference type="PROSITE" id="PS50850">
    <property type="entry name" value="MFS"/>
    <property type="match status" value="1"/>
</dbReference>
<feature type="transmembrane region" description="Helical" evidence="8">
    <location>
        <begin position="33"/>
        <end position="54"/>
    </location>
</feature>
<organism evidence="10 11">
    <name type="scientific">Corynebacterium canis</name>
    <dbReference type="NCBI Taxonomy" id="679663"/>
    <lineage>
        <taxon>Bacteria</taxon>
        <taxon>Bacillati</taxon>
        <taxon>Actinomycetota</taxon>
        <taxon>Actinomycetes</taxon>
        <taxon>Mycobacteriales</taxon>
        <taxon>Corynebacteriaceae</taxon>
        <taxon>Corynebacterium</taxon>
    </lineage>
</organism>
<feature type="transmembrane region" description="Helical" evidence="8">
    <location>
        <begin position="200"/>
        <end position="223"/>
    </location>
</feature>
<dbReference type="OrthoDB" id="63984at2"/>
<dbReference type="Pfam" id="PF07690">
    <property type="entry name" value="MFS_1"/>
    <property type="match status" value="1"/>
</dbReference>
<evidence type="ECO:0000313" key="11">
    <source>
        <dbReference type="Proteomes" id="UP000320791"/>
    </source>
</evidence>
<name>A0A5C5UBC5_9CORY</name>
<feature type="domain" description="Major facilitator superfamily (MFS) profile" evidence="9">
    <location>
        <begin position="1"/>
        <end position="373"/>
    </location>
</feature>
<keyword evidence="3" id="KW-0813">Transport</keyword>
<evidence type="ECO:0000256" key="1">
    <source>
        <dbReference type="ARBA" id="ARBA00004651"/>
    </source>
</evidence>
<feature type="transmembrane region" description="Helical" evidence="8">
    <location>
        <begin position="322"/>
        <end position="343"/>
    </location>
</feature>
<evidence type="ECO:0000256" key="7">
    <source>
        <dbReference type="ARBA" id="ARBA00023136"/>
    </source>
</evidence>
<keyword evidence="11" id="KW-1185">Reference proteome</keyword>
<evidence type="ECO:0000256" key="2">
    <source>
        <dbReference type="ARBA" id="ARBA00008335"/>
    </source>
</evidence>